<accession>A0A200HPZ0</accession>
<proteinExistence type="predicted"/>
<protein>
    <submittedName>
        <fullName evidence="1">Uncharacterized protein</fullName>
    </submittedName>
</protein>
<reference evidence="1 2" key="1">
    <citation type="submission" date="2017-05" db="EMBL/GenBank/DDBJ databases">
        <title>The Genome Sequence of Enterococcus faecium 2D5_DIV0622.</title>
        <authorList>
            <consortium name="The Broad Institute Genomics Platform"/>
            <consortium name="The Broad Institute Genomic Center for Infectious Diseases"/>
            <person name="Earl A."/>
            <person name="Manson A."/>
            <person name="Schwartman J."/>
            <person name="Gilmore M."/>
            <person name="Abouelleil A."/>
            <person name="Cao P."/>
            <person name="Chapman S."/>
            <person name="Cusick C."/>
            <person name="Shea T."/>
            <person name="Young S."/>
            <person name="Neafsey D."/>
            <person name="Nusbaum C."/>
            <person name="Birren B."/>
        </authorList>
    </citation>
    <scope>NUCLEOTIDE SEQUENCE [LARGE SCALE GENOMIC DNA]</scope>
    <source>
        <strain evidence="1 2">2D5_DIV0622</strain>
    </source>
</reference>
<evidence type="ECO:0000313" key="1">
    <source>
        <dbReference type="EMBL" id="OUZ14776.1"/>
    </source>
</evidence>
<dbReference type="AlphaFoldDB" id="A0A200HPZ0"/>
<feature type="non-terminal residue" evidence="1">
    <location>
        <position position="1"/>
    </location>
</feature>
<dbReference type="EMBL" id="NIBL01000003">
    <property type="protein sequence ID" value="OUZ14776.1"/>
    <property type="molecule type" value="Genomic_DNA"/>
</dbReference>
<dbReference type="Proteomes" id="UP000196503">
    <property type="component" value="Unassembled WGS sequence"/>
</dbReference>
<organism evidence="1 2">
    <name type="scientific">Enterococcus cecorum</name>
    <dbReference type="NCBI Taxonomy" id="44008"/>
    <lineage>
        <taxon>Bacteria</taxon>
        <taxon>Bacillati</taxon>
        <taxon>Bacillota</taxon>
        <taxon>Bacilli</taxon>
        <taxon>Lactobacillales</taxon>
        <taxon>Enterococcaceae</taxon>
        <taxon>Enterococcus</taxon>
    </lineage>
</organism>
<comment type="caution">
    <text evidence="1">The sequence shown here is derived from an EMBL/GenBank/DDBJ whole genome shotgun (WGS) entry which is preliminary data.</text>
</comment>
<gene>
    <name evidence="1" type="ORF">A5869_001881</name>
</gene>
<evidence type="ECO:0000313" key="2">
    <source>
        <dbReference type="Proteomes" id="UP000196503"/>
    </source>
</evidence>
<sequence length="25" mass="3042">IKTIEYSMVKKPVSYTHLDVYKRQN</sequence>
<name>A0A200HPZ0_9ENTE</name>